<dbReference type="SUPFAM" id="SSF48008">
    <property type="entry name" value="GntR ligand-binding domain-like"/>
    <property type="match status" value="1"/>
</dbReference>
<dbReference type="InterPro" id="IPR036390">
    <property type="entry name" value="WH_DNA-bd_sf"/>
</dbReference>
<dbReference type="Gene3D" id="1.10.10.10">
    <property type="entry name" value="Winged helix-like DNA-binding domain superfamily/Winged helix DNA-binding domain"/>
    <property type="match status" value="1"/>
</dbReference>
<evidence type="ECO:0000259" key="4">
    <source>
        <dbReference type="PROSITE" id="PS50949"/>
    </source>
</evidence>
<comment type="caution">
    <text evidence="5">The sequence shown here is derived from an EMBL/GenBank/DDBJ whole genome shotgun (WGS) entry which is preliminary data.</text>
</comment>
<keyword evidence="1" id="KW-0805">Transcription regulation</keyword>
<protein>
    <submittedName>
        <fullName evidence="5">FCD domain-containing protein</fullName>
    </submittedName>
</protein>
<dbReference type="Proteomes" id="UP001477672">
    <property type="component" value="Unassembled WGS sequence"/>
</dbReference>
<organism evidence="5 6">
    <name type="scientific">Ruthenibacterium intestinale</name>
    <dbReference type="NCBI Taxonomy" id="3133163"/>
    <lineage>
        <taxon>Bacteria</taxon>
        <taxon>Bacillati</taxon>
        <taxon>Bacillota</taxon>
        <taxon>Clostridia</taxon>
        <taxon>Eubacteriales</taxon>
        <taxon>Oscillospiraceae</taxon>
        <taxon>Ruthenibacterium</taxon>
    </lineage>
</organism>
<dbReference type="InterPro" id="IPR036388">
    <property type="entry name" value="WH-like_DNA-bd_sf"/>
</dbReference>
<feature type="domain" description="HTH gntR-type" evidence="4">
    <location>
        <begin position="2"/>
        <end position="69"/>
    </location>
</feature>
<evidence type="ECO:0000256" key="2">
    <source>
        <dbReference type="ARBA" id="ARBA00023125"/>
    </source>
</evidence>
<proteinExistence type="predicted"/>
<keyword evidence="6" id="KW-1185">Reference proteome</keyword>
<dbReference type="InterPro" id="IPR008920">
    <property type="entry name" value="TF_FadR/GntR_C"/>
</dbReference>
<dbReference type="Pfam" id="PF07729">
    <property type="entry name" value="FCD"/>
    <property type="match status" value="1"/>
</dbReference>
<evidence type="ECO:0000313" key="6">
    <source>
        <dbReference type="Proteomes" id="UP001477672"/>
    </source>
</evidence>
<accession>A0ABV1GFP0</accession>
<gene>
    <name evidence="5" type="ORF">WMO24_08975</name>
</gene>
<dbReference type="EMBL" id="JBBMFA010000092">
    <property type="protein sequence ID" value="MEQ2520561.1"/>
    <property type="molecule type" value="Genomic_DNA"/>
</dbReference>
<dbReference type="Gene3D" id="1.20.120.530">
    <property type="entry name" value="GntR ligand-binding domain-like"/>
    <property type="match status" value="1"/>
</dbReference>
<keyword evidence="2" id="KW-0238">DNA-binding</keyword>
<dbReference type="PROSITE" id="PS50949">
    <property type="entry name" value="HTH_GNTR"/>
    <property type="match status" value="1"/>
</dbReference>
<dbReference type="SMART" id="SM00895">
    <property type="entry name" value="FCD"/>
    <property type="match status" value="1"/>
</dbReference>
<evidence type="ECO:0000256" key="1">
    <source>
        <dbReference type="ARBA" id="ARBA00023015"/>
    </source>
</evidence>
<dbReference type="SMART" id="SM00345">
    <property type="entry name" value="HTH_GNTR"/>
    <property type="match status" value="1"/>
</dbReference>
<name>A0ABV1GFP0_9FIRM</name>
<dbReference type="Pfam" id="PF00392">
    <property type="entry name" value="GntR"/>
    <property type="match status" value="1"/>
</dbReference>
<evidence type="ECO:0000256" key="3">
    <source>
        <dbReference type="ARBA" id="ARBA00023163"/>
    </source>
</evidence>
<dbReference type="SUPFAM" id="SSF46785">
    <property type="entry name" value="Winged helix' DNA-binding domain"/>
    <property type="match status" value="1"/>
</dbReference>
<dbReference type="InterPro" id="IPR011711">
    <property type="entry name" value="GntR_C"/>
</dbReference>
<dbReference type="PRINTS" id="PR00035">
    <property type="entry name" value="HTHGNTR"/>
</dbReference>
<dbReference type="RefSeq" id="WP_349216085.1">
    <property type="nucleotide sequence ID" value="NZ_JBBMFA010000092.1"/>
</dbReference>
<dbReference type="PANTHER" id="PTHR43537">
    <property type="entry name" value="TRANSCRIPTIONAL REGULATOR, GNTR FAMILY"/>
    <property type="match status" value="1"/>
</dbReference>
<dbReference type="InterPro" id="IPR000524">
    <property type="entry name" value="Tscrpt_reg_HTH_GntR"/>
</dbReference>
<sequence>MALKENELNRQIAALITEHLRTGDKLPPEKELTARFGVSRTALRDALNAYEAQGILTSIQGSGRTVKMPDLTDQIINTWGIVLEAKPDILFDILELRTSMEMAALPRMAERIDTEQLQFMGAQVERMKEKAKRGETFMEEDRAFHMTMFHNAGNVLTEQLLIALWSLLNTQIATRHPDLMVVACQHEDLIKALARQDLAGLQQVTKEQLADVRYRVINYMVQKSRL</sequence>
<dbReference type="CDD" id="cd07377">
    <property type="entry name" value="WHTH_GntR"/>
    <property type="match status" value="1"/>
</dbReference>
<dbReference type="PANTHER" id="PTHR43537:SF5">
    <property type="entry name" value="UXU OPERON TRANSCRIPTIONAL REGULATOR"/>
    <property type="match status" value="1"/>
</dbReference>
<keyword evidence="3" id="KW-0804">Transcription</keyword>
<reference evidence="5 6" key="1">
    <citation type="submission" date="2024-03" db="EMBL/GenBank/DDBJ databases">
        <title>Human intestinal bacterial collection.</title>
        <authorList>
            <person name="Pauvert C."/>
            <person name="Hitch T.C.A."/>
            <person name="Clavel T."/>
        </authorList>
    </citation>
    <scope>NUCLEOTIDE SEQUENCE [LARGE SCALE GENOMIC DNA]</scope>
    <source>
        <strain evidence="5 6">CLA-JM-H11</strain>
    </source>
</reference>
<evidence type="ECO:0000313" key="5">
    <source>
        <dbReference type="EMBL" id="MEQ2520561.1"/>
    </source>
</evidence>